<dbReference type="Pfam" id="PF00385">
    <property type="entry name" value="Chromo"/>
    <property type="match status" value="1"/>
</dbReference>
<dbReference type="EMBL" id="VXIS01000089">
    <property type="protein sequence ID" value="KAA8906393.1"/>
    <property type="molecule type" value="Genomic_DNA"/>
</dbReference>
<dbReference type="InterPro" id="IPR016197">
    <property type="entry name" value="Chromo-like_dom_sf"/>
</dbReference>
<feature type="compositionally biased region" description="Polar residues" evidence="4">
    <location>
        <begin position="104"/>
        <end position="119"/>
    </location>
</feature>
<feature type="compositionally biased region" description="Basic and acidic residues" evidence="4">
    <location>
        <begin position="1"/>
        <end position="10"/>
    </location>
</feature>
<comment type="caution">
    <text evidence="6">The sequence shown here is derived from an EMBL/GenBank/DDBJ whole genome shotgun (WGS) entry which is preliminary data.</text>
</comment>
<feature type="region of interest" description="Disordered" evidence="4">
    <location>
        <begin position="1"/>
        <end position="27"/>
    </location>
</feature>
<feature type="region of interest" description="Disordered" evidence="4">
    <location>
        <begin position="180"/>
        <end position="281"/>
    </location>
</feature>
<evidence type="ECO:0000256" key="2">
    <source>
        <dbReference type="ARBA" id="ARBA00011353"/>
    </source>
</evidence>
<dbReference type="PROSITE" id="PS50013">
    <property type="entry name" value="CHROMO_2"/>
    <property type="match status" value="1"/>
</dbReference>
<dbReference type="InterPro" id="IPR051219">
    <property type="entry name" value="Heterochromatin_chromo-domain"/>
</dbReference>
<evidence type="ECO:0000256" key="4">
    <source>
        <dbReference type="SAM" id="MobiDB-lite"/>
    </source>
</evidence>
<dbReference type="OrthoDB" id="5427872at2759"/>
<keyword evidence="7" id="KW-1185">Reference proteome</keyword>
<evidence type="ECO:0000256" key="1">
    <source>
        <dbReference type="ARBA" id="ARBA00004123"/>
    </source>
</evidence>
<dbReference type="InParanoid" id="A0A5J5EWT2"/>
<evidence type="ECO:0000313" key="6">
    <source>
        <dbReference type="EMBL" id="KAA8906393.1"/>
    </source>
</evidence>
<dbReference type="Gene3D" id="2.40.50.40">
    <property type="match status" value="1"/>
</dbReference>
<accession>A0A5J5EWT2</accession>
<dbReference type="InterPro" id="IPR000953">
    <property type="entry name" value="Chromo/chromo_shadow_dom"/>
</dbReference>
<dbReference type="GO" id="GO:0006338">
    <property type="term" value="P:chromatin remodeling"/>
    <property type="evidence" value="ECO:0007669"/>
    <property type="project" value="UniProtKB-ARBA"/>
</dbReference>
<evidence type="ECO:0000256" key="3">
    <source>
        <dbReference type="ARBA" id="ARBA00023242"/>
    </source>
</evidence>
<dbReference type="CDD" id="cd00024">
    <property type="entry name" value="CD_CSD"/>
    <property type="match status" value="1"/>
</dbReference>
<comment type="subunit">
    <text evidence="2">Component of the NuA4 histone acetyltransferase complex.</text>
</comment>
<feature type="domain" description="Chromo" evidence="5">
    <location>
        <begin position="289"/>
        <end position="334"/>
    </location>
</feature>
<dbReference type="AlphaFoldDB" id="A0A5J5EWT2"/>
<name>A0A5J5EWT2_9PEZI</name>
<dbReference type="SUPFAM" id="SSF54160">
    <property type="entry name" value="Chromo domain-like"/>
    <property type="match status" value="1"/>
</dbReference>
<keyword evidence="3" id="KW-0539">Nucleus</keyword>
<proteinExistence type="predicted"/>
<protein>
    <recommendedName>
        <fullName evidence="5">Chromo domain-containing protein</fullName>
    </recommendedName>
</protein>
<dbReference type="GO" id="GO:0005634">
    <property type="term" value="C:nucleus"/>
    <property type="evidence" value="ECO:0007669"/>
    <property type="project" value="UniProtKB-SubCell"/>
</dbReference>
<comment type="subcellular location">
    <subcellularLocation>
        <location evidence="1">Nucleus</location>
    </subcellularLocation>
</comment>
<feature type="compositionally biased region" description="Polar residues" evidence="4">
    <location>
        <begin position="196"/>
        <end position="210"/>
    </location>
</feature>
<feature type="compositionally biased region" description="Polar residues" evidence="4">
    <location>
        <begin position="249"/>
        <end position="262"/>
    </location>
</feature>
<evidence type="ECO:0000259" key="5">
    <source>
        <dbReference type="PROSITE" id="PS50013"/>
    </source>
</evidence>
<feature type="region of interest" description="Disordered" evidence="4">
    <location>
        <begin position="40"/>
        <end position="123"/>
    </location>
</feature>
<dbReference type="InterPro" id="IPR023780">
    <property type="entry name" value="Chromo_domain"/>
</dbReference>
<organism evidence="6 7">
    <name type="scientific">Sphaerosporella brunnea</name>
    <dbReference type="NCBI Taxonomy" id="1250544"/>
    <lineage>
        <taxon>Eukaryota</taxon>
        <taxon>Fungi</taxon>
        <taxon>Dikarya</taxon>
        <taxon>Ascomycota</taxon>
        <taxon>Pezizomycotina</taxon>
        <taxon>Pezizomycetes</taxon>
        <taxon>Pezizales</taxon>
        <taxon>Pyronemataceae</taxon>
        <taxon>Sphaerosporella</taxon>
    </lineage>
</organism>
<dbReference type="Proteomes" id="UP000326924">
    <property type="component" value="Unassembled WGS sequence"/>
</dbReference>
<reference evidence="6 7" key="1">
    <citation type="submission" date="2019-09" db="EMBL/GenBank/DDBJ databases">
        <title>Draft genome of the ectomycorrhizal ascomycete Sphaerosporella brunnea.</title>
        <authorList>
            <consortium name="DOE Joint Genome Institute"/>
            <person name="Benucci G.M."/>
            <person name="Marozzi G."/>
            <person name="Antonielli L."/>
            <person name="Sanchez S."/>
            <person name="Marco P."/>
            <person name="Wang X."/>
            <person name="Falini L.B."/>
            <person name="Barry K."/>
            <person name="Haridas S."/>
            <person name="Lipzen A."/>
            <person name="Labutti K."/>
            <person name="Grigoriev I.V."/>
            <person name="Murat C."/>
            <person name="Martin F."/>
            <person name="Albertini E."/>
            <person name="Donnini D."/>
            <person name="Bonito G."/>
        </authorList>
    </citation>
    <scope>NUCLEOTIDE SEQUENCE [LARGE SCALE GENOMIC DNA]</scope>
    <source>
        <strain evidence="6 7">Sb_GMNB300</strain>
    </source>
</reference>
<dbReference type="SMART" id="SM00298">
    <property type="entry name" value="CHROMO"/>
    <property type="match status" value="1"/>
</dbReference>
<evidence type="ECO:0000313" key="7">
    <source>
        <dbReference type="Proteomes" id="UP000326924"/>
    </source>
</evidence>
<sequence length="377" mass="41419">METDYHKRYDMGSWAGGTSPAIKKKMEKRVRELRREVGETIESEPDEKVQVRVNARKGKAVNAPKPSKRRHPRVAGTDAGEISGTDSRSNGPSPPLILPEEQTDSSYTDGDSEESTINPTAKRATKTVMNVVIPPRQESQQAAITMLPSGTTPATGKNVQRNLFRNVQSNLYRFFSKKDGESTEVVETPAAKGKTIASSSDQVTDDSSAVQLKAEAAPGRSKKVQMTGQKRRHSFERLTSGDEDDLLASGSSTIPSKSSQTPAAAHVSTKPKSSAKKRRTLRPPEPIEYEVERVLDHRVRDGNKEYLVKWAGYPSSENTYSPPLSLPSHFATLIFFPVGSQPKTLWVARTLSMNTNRPLTIYDGISCAFVPFPPHGV</sequence>
<gene>
    <name evidence="6" type="ORF">FN846DRAFT_717217</name>
</gene>
<dbReference type="PANTHER" id="PTHR22812">
    <property type="entry name" value="CHROMOBOX PROTEIN"/>
    <property type="match status" value="1"/>
</dbReference>